<feature type="domain" description="Integrase catalytic" evidence="5">
    <location>
        <begin position="77"/>
        <end position="237"/>
    </location>
</feature>
<protein>
    <submittedName>
        <fullName evidence="6">IS6 family transposase</fullName>
    </submittedName>
</protein>
<keyword evidence="4" id="KW-0233">DNA recombination</keyword>
<evidence type="ECO:0000256" key="1">
    <source>
        <dbReference type="ARBA" id="ARBA00002286"/>
    </source>
</evidence>
<dbReference type="PANTHER" id="PTHR35528">
    <property type="entry name" value="BLL1675 PROTEIN"/>
    <property type="match status" value="1"/>
</dbReference>
<evidence type="ECO:0000256" key="4">
    <source>
        <dbReference type="ARBA" id="ARBA00023172"/>
    </source>
</evidence>
<organism evidence="6 7">
    <name type="scientific">Undibacterium umbellatum</name>
    <dbReference type="NCBI Taxonomy" id="2762300"/>
    <lineage>
        <taxon>Bacteria</taxon>
        <taxon>Pseudomonadati</taxon>
        <taxon>Pseudomonadota</taxon>
        <taxon>Betaproteobacteria</taxon>
        <taxon>Burkholderiales</taxon>
        <taxon>Oxalobacteraceae</taxon>
        <taxon>Undibacterium</taxon>
    </lineage>
</organism>
<evidence type="ECO:0000256" key="2">
    <source>
        <dbReference type="ARBA" id="ARBA00022578"/>
    </source>
</evidence>
<sequence>MKSLSIQLEESVLRRVVKRLHYPLDVMLLCVRWYAAYALSLRNLEEMMAERGVEVDHTTVHRWAVRILPVLAKVLRHRKRPVGRSWRMDETYIQVGKQWKYLYRAVDRLGHTVDFLLTAKRDHAAARRFFERAIGAHDVPEKITIDKSGANTAAVRSMVADSGVDIMLRQSKYLNNLVEQDHRAIKRITRPMLGFKNFHCAAKIIAGIETMHMIKKGQLQCSNGEVASAAEQFYSLAF</sequence>
<evidence type="ECO:0000256" key="3">
    <source>
        <dbReference type="ARBA" id="ARBA00023125"/>
    </source>
</evidence>
<dbReference type="PANTHER" id="PTHR35528:SF3">
    <property type="entry name" value="BLL1675 PROTEIN"/>
    <property type="match status" value="1"/>
</dbReference>
<evidence type="ECO:0000259" key="5">
    <source>
        <dbReference type="PROSITE" id="PS50994"/>
    </source>
</evidence>
<evidence type="ECO:0000313" key="7">
    <source>
        <dbReference type="Proteomes" id="UP000646911"/>
    </source>
</evidence>
<dbReference type="InterPro" id="IPR032874">
    <property type="entry name" value="DDE_dom"/>
</dbReference>
<dbReference type="EMBL" id="JACOFX010000021">
    <property type="protein sequence ID" value="MBC3910942.1"/>
    <property type="molecule type" value="Genomic_DNA"/>
</dbReference>
<reference evidence="6 7" key="1">
    <citation type="submission" date="2020-08" db="EMBL/GenBank/DDBJ databases">
        <title>Novel species isolated from subtropical streams in China.</title>
        <authorList>
            <person name="Lu H."/>
        </authorList>
    </citation>
    <scope>NUCLEOTIDE SEQUENCE [LARGE SCALE GENOMIC DNA]</scope>
    <source>
        <strain evidence="6 7">NL8W</strain>
    </source>
</reference>
<gene>
    <name evidence="6" type="ORF">H8L47_25550</name>
</gene>
<dbReference type="InterPro" id="IPR036397">
    <property type="entry name" value="RNaseH_sf"/>
</dbReference>
<dbReference type="Gene3D" id="3.30.420.10">
    <property type="entry name" value="Ribonuclease H-like superfamily/Ribonuclease H"/>
    <property type="match status" value="1"/>
</dbReference>
<proteinExistence type="predicted"/>
<accession>A0ABR6ZGU7</accession>
<keyword evidence="2" id="KW-0815">Transposition</keyword>
<dbReference type="Pfam" id="PF13610">
    <property type="entry name" value="DDE_Tnp_IS240"/>
    <property type="match status" value="1"/>
</dbReference>
<evidence type="ECO:0000313" key="6">
    <source>
        <dbReference type="EMBL" id="MBC3910942.1"/>
    </source>
</evidence>
<dbReference type="RefSeq" id="WP_186956545.1">
    <property type="nucleotide sequence ID" value="NZ_JACOFX010000021.1"/>
</dbReference>
<dbReference type="SUPFAM" id="SSF53098">
    <property type="entry name" value="Ribonuclease H-like"/>
    <property type="match status" value="1"/>
</dbReference>
<dbReference type="InterPro" id="IPR047930">
    <property type="entry name" value="Transpos_IS6"/>
</dbReference>
<comment type="caution">
    <text evidence="6">The sequence shown here is derived from an EMBL/GenBank/DDBJ whole genome shotgun (WGS) entry which is preliminary data.</text>
</comment>
<dbReference type="Proteomes" id="UP000646911">
    <property type="component" value="Unassembled WGS sequence"/>
</dbReference>
<comment type="function">
    <text evidence="1">Involved in the transposition of the insertion sequence.</text>
</comment>
<dbReference type="InterPro" id="IPR052183">
    <property type="entry name" value="IS_Transposase"/>
</dbReference>
<dbReference type="NCBIfam" id="NF033587">
    <property type="entry name" value="transpos_IS6"/>
    <property type="match status" value="1"/>
</dbReference>
<dbReference type="InterPro" id="IPR001584">
    <property type="entry name" value="Integrase_cat-core"/>
</dbReference>
<dbReference type="PROSITE" id="PS50994">
    <property type="entry name" value="INTEGRASE"/>
    <property type="match status" value="1"/>
</dbReference>
<keyword evidence="3" id="KW-0238">DNA-binding</keyword>
<dbReference type="InterPro" id="IPR012337">
    <property type="entry name" value="RNaseH-like_sf"/>
</dbReference>
<name>A0ABR6ZGU7_9BURK</name>
<keyword evidence="7" id="KW-1185">Reference proteome</keyword>